<reference evidence="1 2" key="1">
    <citation type="submission" date="2019-08" db="EMBL/GenBank/DDBJ databases">
        <title>Bacillus genomes from the desert of Cuatro Cienegas, Coahuila.</title>
        <authorList>
            <person name="Olmedo-Alvarez G."/>
        </authorList>
    </citation>
    <scope>NUCLEOTIDE SEQUENCE [LARGE SCALE GENOMIC DNA]</scope>
    <source>
        <strain evidence="1 2">CH108_3D</strain>
    </source>
</reference>
<dbReference type="RefSeq" id="WP_148984405.1">
    <property type="nucleotide sequence ID" value="NZ_JBNILK010000001.1"/>
</dbReference>
<accession>A0A5D4S1D4</accession>
<dbReference type="EMBL" id="VTEQ01000001">
    <property type="protein sequence ID" value="TYS56371.1"/>
    <property type="molecule type" value="Genomic_DNA"/>
</dbReference>
<sequence length="66" mass="7609">MDLTISVGKLMILLMDTDQRAAYAFVRDNRDEISVCYYLTKDIVRIEFNNGKHSEILIKTDLKGVN</sequence>
<evidence type="ECO:0000313" key="1">
    <source>
        <dbReference type="EMBL" id="TYS56371.1"/>
    </source>
</evidence>
<protein>
    <submittedName>
        <fullName evidence="1">Uncharacterized protein</fullName>
    </submittedName>
</protein>
<evidence type="ECO:0000313" key="2">
    <source>
        <dbReference type="Proteomes" id="UP000322997"/>
    </source>
</evidence>
<dbReference type="Proteomes" id="UP000322997">
    <property type="component" value="Unassembled WGS sequence"/>
</dbReference>
<gene>
    <name evidence="1" type="ORF">FZC83_02015</name>
</gene>
<dbReference type="AlphaFoldDB" id="A0A5D4S1D4"/>
<name>A0A5D4S1D4_9BACI</name>
<organism evidence="1 2">
    <name type="scientific">Rossellomorea marisflavi</name>
    <dbReference type="NCBI Taxonomy" id="189381"/>
    <lineage>
        <taxon>Bacteria</taxon>
        <taxon>Bacillati</taxon>
        <taxon>Bacillota</taxon>
        <taxon>Bacilli</taxon>
        <taxon>Bacillales</taxon>
        <taxon>Bacillaceae</taxon>
        <taxon>Rossellomorea</taxon>
    </lineage>
</organism>
<comment type="caution">
    <text evidence="1">The sequence shown here is derived from an EMBL/GenBank/DDBJ whole genome shotgun (WGS) entry which is preliminary data.</text>
</comment>
<proteinExistence type="predicted"/>